<organism evidence="2 3">
    <name type="scientific">Ensete ventricosum</name>
    <name type="common">Abyssinian banana</name>
    <name type="synonym">Musa ensete</name>
    <dbReference type="NCBI Taxonomy" id="4639"/>
    <lineage>
        <taxon>Eukaryota</taxon>
        <taxon>Viridiplantae</taxon>
        <taxon>Streptophyta</taxon>
        <taxon>Embryophyta</taxon>
        <taxon>Tracheophyta</taxon>
        <taxon>Spermatophyta</taxon>
        <taxon>Magnoliopsida</taxon>
        <taxon>Liliopsida</taxon>
        <taxon>Zingiberales</taxon>
        <taxon>Musaceae</taxon>
        <taxon>Ensete</taxon>
    </lineage>
</organism>
<protein>
    <submittedName>
        <fullName evidence="2">Uncharacterized protein</fullName>
    </submittedName>
</protein>
<gene>
    <name evidence="2" type="ORF">B296_00022018</name>
</gene>
<reference evidence="2 3" key="1">
    <citation type="journal article" date="2014" name="Agronomy (Basel)">
        <title>A Draft Genome Sequence for Ensete ventricosum, the Drought-Tolerant Tree Against Hunger.</title>
        <authorList>
            <person name="Harrison J."/>
            <person name="Moore K.A."/>
            <person name="Paszkiewicz K."/>
            <person name="Jones T."/>
            <person name="Grant M."/>
            <person name="Ambacheew D."/>
            <person name="Muzemil S."/>
            <person name="Studholme D.J."/>
        </authorList>
    </citation>
    <scope>NUCLEOTIDE SEQUENCE [LARGE SCALE GENOMIC DNA]</scope>
</reference>
<feature type="region of interest" description="Disordered" evidence="1">
    <location>
        <begin position="1"/>
        <end position="23"/>
    </location>
</feature>
<evidence type="ECO:0000256" key="1">
    <source>
        <dbReference type="SAM" id="MobiDB-lite"/>
    </source>
</evidence>
<dbReference type="EMBL" id="AMZH03002158">
    <property type="protein sequence ID" value="RRT76576.1"/>
    <property type="molecule type" value="Genomic_DNA"/>
</dbReference>
<feature type="region of interest" description="Disordered" evidence="1">
    <location>
        <begin position="198"/>
        <end position="257"/>
    </location>
</feature>
<dbReference type="Proteomes" id="UP000287651">
    <property type="component" value="Unassembled WGS sequence"/>
</dbReference>
<feature type="compositionally biased region" description="Basic and acidic residues" evidence="1">
    <location>
        <begin position="227"/>
        <end position="240"/>
    </location>
</feature>
<accession>A0A427AK67</accession>
<feature type="compositionally biased region" description="Polar residues" evidence="1">
    <location>
        <begin position="1"/>
        <end position="14"/>
    </location>
</feature>
<dbReference type="AlphaFoldDB" id="A0A427AK67"/>
<proteinExistence type="predicted"/>
<evidence type="ECO:0000313" key="2">
    <source>
        <dbReference type="EMBL" id="RRT76576.1"/>
    </source>
</evidence>
<sequence>MKPRSQTTRCPTRSGSRESMGPLKSRAQAEVVWLRMALRPMAAIWGWTIRYRGIWRSLSRSQLGHSVTDDNINKVFDEMLMFVRVLRFVYIPCIASSGLALTEVRGIANSKDSVLMQGLVHGRQSVRGHPMARSELGTMEHQNFLFDMKGYICVTQEWVDEGELPRERTKNQRWQRPYDVGGLTLCLSIDQGELLGGHNSVEADSRKGRGSDNDSSGAQLPKSKASVRKEVDSEERHNAAEADLPIAKEGMKMQGNG</sequence>
<name>A0A427AK67_ENSVE</name>
<feature type="compositionally biased region" description="Basic and acidic residues" evidence="1">
    <location>
        <begin position="201"/>
        <end position="212"/>
    </location>
</feature>
<evidence type="ECO:0000313" key="3">
    <source>
        <dbReference type="Proteomes" id="UP000287651"/>
    </source>
</evidence>
<comment type="caution">
    <text evidence="2">The sequence shown here is derived from an EMBL/GenBank/DDBJ whole genome shotgun (WGS) entry which is preliminary data.</text>
</comment>